<organism evidence="2 3">
    <name type="scientific">Mortierella alpina</name>
    <name type="common">Oleaginous fungus</name>
    <name type="synonym">Mortierella renispora</name>
    <dbReference type="NCBI Taxonomy" id="64518"/>
    <lineage>
        <taxon>Eukaryota</taxon>
        <taxon>Fungi</taxon>
        <taxon>Fungi incertae sedis</taxon>
        <taxon>Mucoromycota</taxon>
        <taxon>Mortierellomycotina</taxon>
        <taxon>Mortierellomycetes</taxon>
        <taxon>Mortierellales</taxon>
        <taxon>Mortierellaceae</taxon>
        <taxon>Mortierella</taxon>
    </lineage>
</organism>
<accession>A0A9P8A436</accession>
<proteinExistence type="predicted"/>
<keyword evidence="1" id="KW-1133">Transmembrane helix</keyword>
<evidence type="ECO:0000256" key="1">
    <source>
        <dbReference type="SAM" id="Phobius"/>
    </source>
</evidence>
<dbReference type="EMBL" id="JAIFTL010000065">
    <property type="protein sequence ID" value="KAG9324493.1"/>
    <property type="molecule type" value="Genomic_DNA"/>
</dbReference>
<name>A0A9P8A436_MORAP</name>
<keyword evidence="1" id="KW-0812">Transmembrane</keyword>
<keyword evidence="1" id="KW-0472">Membrane</keyword>
<evidence type="ECO:0000313" key="3">
    <source>
        <dbReference type="Proteomes" id="UP000717515"/>
    </source>
</evidence>
<dbReference type="AlphaFoldDB" id="A0A9P8A436"/>
<protein>
    <submittedName>
        <fullName evidence="2">Uncharacterized protein</fullName>
    </submittedName>
</protein>
<gene>
    <name evidence="2" type="ORF">KVV02_006087</name>
</gene>
<evidence type="ECO:0000313" key="2">
    <source>
        <dbReference type="EMBL" id="KAG9324493.1"/>
    </source>
</evidence>
<reference evidence="2" key="1">
    <citation type="submission" date="2021-07" db="EMBL/GenBank/DDBJ databases">
        <title>Draft genome of Mortierella alpina, strain LL118, isolated from an aspen leaf litter sample.</title>
        <authorList>
            <person name="Yang S."/>
            <person name="Vinatzer B.A."/>
        </authorList>
    </citation>
    <scope>NUCLEOTIDE SEQUENCE</scope>
    <source>
        <strain evidence="2">LL118</strain>
    </source>
</reference>
<sequence length="140" mass="15559">MDEDFPKHFTSAWTTTLIVVAVFGFAILACCFYFSMRRCRPSDHSALIEVQASRTEVIRPPNVVNHVVYPSAPVQPGQDLVLVPRSLLEERGMPLPPSAYSQQYPPSAGCPYQVNMESIRQSSGAYVSQAQEQQQKPGTK</sequence>
<comment type="caution">
    <text evidence="2">The sequence shown here is derived from an EMBL/GenBank/DDBJ whole genome shotgun (WGS) entry which is preliminary data.</text>
</comment>
<feature type="transmembrane region" description="Helical" evidence="1">
    <location>
        <begin position="12"/>
        <end position="34"/>
    </location>
</feature>
<dbReference type="PROSITE" id="PS51257">
    <property type="entry name" value="PROKAR_LIPOPROTEIN"/>
    <property type="match status" value="1"/>
</dbReference>
<dbReference type="Proteomes" id="UP000717515">
    <property type="component" value="Unassembled WGS sequence"/>
</dbReference>